<gene>
    <name evidence="2" type="ORF">DFH08DRAFT_802394</name>
</gene>
<evidence type="ECO:0000313" key="3">
    <source>
        <dbReference type="Proteomes" id="UP001218218"/>
    </source>
</evidence>
<name>A0AAD7AIK1_9AGAR</name>
<evidence type="ECO:0000256" key="1">
    <source>
        <dbReference type="SAM" id="MobiDB-lite"/>
    </source>
</evidence>
<dbReference type="AlphaFoldDB" id="A0AAD7AIK1"/>
<accession>A0AAD7AIK1</accession>
<comment type="caution">
    <text evidence="2">The sequence shown here is derived from an EMBL/GenBank/DDBJ whole genome shotgun (WGS) entry which is preliminary data.</text>
</comment>
<sequence>MATKSVAIYELQKGGFLALKINQSDEGAGTRIPRSVHNGMNRSLNMNLDATKHKASGLMDRNRTRIGGWIGNSTGVQLQSLEVRFPDRVSVKWVCGGRHGLWNKNDVFFRSVLNARGGLTAITAISDAAVMSHGSRSLEWFNFRESAQSKFCARAYDGRLHMPTLVAKNVGALSESNERSNSMHVGKGILLLQCFCCMQRHLQRQYCSSLRQLNLQHMVNSATELRQSAAIWRQQNTCKHSAAARQCAICCGGPAALGGCDTAAMSHCSGSLAAVQLVFSGNVALRRFKNSIRWLVFVYLIDAPTDPAHLYGRFNPGFSIFFSLSFELDMRSNNQTSSHYREHSRQQDGCTVLAPGPPAGPELPPPYTPEAAPQRTSAAATTAGGVTLAFDVPINNNIIGATPVTQMVNFGRDILFAVNYTKICNYNLPTETVHTT</sequence>
<protein>
    <submittedName>
        <fullName evidence="2">Uncharacterized protein</fullName>
    </submittedName>
</protein>
<dbReference type="EMBL" id="JARIHO010000007">
    <property type="protein sequence ID" value="KAJ7358576.1"/>
    <property type="molecule type" value="Genomic_DNA"/>
</dbReference>
<evidence type="ECO:0000313" key="2">
    <source>
        <dbReference type="EMBL" id="KAJ7358576.1"/>
    </source>
</evidence>
<dbReference type="Proteomes" id="UP001218218">
    <property type="component" value="Unassembled WGS sequence"/>
</dbReference>
<reference evidence="2" key="1">
    <citation type="submission" date="2023-03" db="EMBL/GenBank/DDBJ databases">
        <title>Massive genome expansion in bonnet fungi (Mycena s.s.) driven by repeated elements and novel gene families across ecological guilds.</title>
        <authorList>
            <consortium name="Lawrence Berkeley National Laboratory"/>
            <person name="Harder C.B."/>
            <person name="Miyauchi S."/>
            <person name="Viragh M."/>
            <person name="Kuo A."/>
            <person name="Thoen E."/>
            <person name="Andreopoulos B."/>
            <person name="Lu D."/>
            <person name="Skrede I."/>
            <person name="Drula E."/>
            <person name="Henrissat B."/>
            <person name="Morin E."/>
            <person name="Kohler A."/>
            <person name="Barry K."/>
            <person name="LaButti K."/>
            <person name="Morin E."/>
            <person name="Salamov A."/>
            <person name="Lipzen A."/>
            <person name="Mereny Z."/>
            <person name="Hegedus B."/>
            <person name="Baldrian P."/>
            <person name="Stursova M."/>
            <person name="Weitz H."/>
            <person name="Taylor A."/>
            <person name="Grigoriev I.V."/>
            <person name="Nagy L.G."/>
            <person name="Martin F."/>
            <person name="Kauserud H."/>
        </authorList>
    </citation>
    <scope>NUCLEOTIDE SEQUENCE</scope>
    <source>
        <strain evidence="2">CBHHK002</strain>
    </source>
</reference>
<feature type="region of interest" description="Disordered" evidence="1">
    <location>
        <begin position="335"/>
        <end position="372"/>
    </location>
</feature>
<keyword evidence="3" id="KW-1185">Reference proteome</keyword>
<proteinExistence type="predicted"/>
<organism evidence="2 3">
    <name type="scientific">Mycena albidolilacea</name>
    <dbReference type="NCBI Taxonomy" id="1033008"/>
    <lineage>
        <taxon>Eukaryota</taxon>
        <taxon>Fungi</taxon>
        <taxon>Dikarya</taxon>
        <taxon>Basidiomycota</taxon>
        <taxon>Agaricomycotina</taxon>
        <taxon>Agaricomycetes</taxon>
        <taxon>Agaricomycetidae</taxon>
        <taxon>Agaricales</taxon>
        <taxon>Marasmiineae</taxon>
        <taxon>Mycenaceae</taxon>
        <taxon>Mycena</taxon>
    </lineage>
</organism>
<feature type="compositionally biased region" description="Pro residues" evidence="1">
    <location>
        <begin position="355"/>
        <end position="368"/>
    </location>
</feature>